<dbReference type="OrthoDB" id="2737043at2759"/>
<gene>
    <name evidence="2" type="ORF">BD311DRAFT_668113</name>
</gene>
<feature type="domain" description="DUF5648" evidence="1">
    <location>
        <begin position="41"/>
        <end position="183"/>
    </location>
</feature>
<dbReference type="Proteomes" id="UP000292957">
    <property type="component" value="Unassembled WGS sequence"/>
</dbReference>
<accession>A0A4Q9MFK6</accession>
<dbReference type="AlphaFoldDB" id="A0A4Q9MFK6"/>
<organism evidence="2">
    <name type="scientific">Dichomitus squalens</name>
    <dbReference type="NCBI Taxonomy" id="114155"/>
    <lineage>
        <taxon>Eukaryota</taxon>
        <taxon>Fungi</taxon>
        <taxon>Dikarya</taxon>
        <taxon>Basidiomycota</taxon>
        <taxon>Agaricomycotina</taxon>
        <taxon>Agaricomycetes</taxon>
        <taxon>Polyporales</taxon>
        <taxon>Polyporaceae</taxon>
        <taxon>Dichomitus</taxon>
    </lineage>
</organism>
<protein>
    <recommendedName>
        <fullName evidence="1">DUF5648 domain-containing protein</fullName>
    </recommendedName>
</protein>
<proteinExistence type="predicted"/>
<dbReference type="EMBL" id="ML143449">
    <property type="protein sequence ID" value="TBU26190.1"/>
    <property type="molecule type" value="Genomic_DNA"/>
</dbReference>
<dbReference type="InterPro" id="IPR043708">
    <property type="entry name" value="DUF5648"/>
</dbReference>
<evidence type="ECO:0000313" key="2">
    <source>
        <dbReference type="EMBL" id="TBU26190.1"/>
    </source>
</evidence>
<name>A0A4Q9MFK6_9APHY</name>
<sequence>MKFAVASIVFSGLCVITSASPVARAAAEPATVPDCGYPTVPLLRAYSSSATAHFYTTNATEMDAFINGADHYISEGVAAQILPSDTQAPTAVPLFRMYNAKSTDYFYTANTTQRDDLLSLGNYVSQGVTGYVYPDQECGTVPLYRVDQRTDHVDFNFYTTDQAEVDDYVDVLGYNNSGVTAYVNPQ</sequence>
<evidence type="ECO:0000259" key="1">
    <source>
        <dbReference type="Pfam" id="PF18885"/>
    </source>
</evidence>
<dbReference type="Pfam" id="PF18885">
    <property type="entry name" value="DUF5648"/>
    <property type="match status" value="1"/>
</dbReference>
<reference evidence="2" key="1">
    <citation type="submission" date="2019-01" db="EMBL/GenBank/DDBJ databases">
        <title>Draft genome sequences of three monokaryotic isolates of the white-rot basidiomycete fungus Dichomitus squalens.</title>
        <authorList>
            <consortium name="DOE Joint Genome Institute"/>
            <person name="Lopez S.C."/>
            <person name="Andreopoulos B."/>
            <person name="Pangilinan J."/>
            <person name="Lipzen A."/>
            <person name="Riley R."/>
            <person name="Ahrendt S."/>
            <person name="Ng V."/>
            <person name="Barry K."/>
            <person name="Daum C."/>
            <person name="Grigoriev I.V."/>
            <person name="Hilden K.S."/>
            <person name="Makela M.R."/>
            <person name="de Vries R.P."/>
        </authorList>
    </citation>
    <scope>NUCLEOTIDE SEQUENCE [LARGE SCALE GENOMIC DNA]</scope>
    <source>
        <strain evidence="2">OM18370.1</strain>
    </source>
</reference>